<comment type="caution">
    <text evidence="1">The sequence shown here is derived from an EMBL/GenBank/DDBJ whole genome shotgun (WGS) entry which is preliminary data.</text>
</comment>
<sequence length="452" mass="52045">MSREHNPIARLITQIQQKWVNDIADYPEIQLIRWLIKPDQKRLYKGFLKLESSEHGSLPCIPVVLLTPFNDIDKHSRSLVNDWIESFKNDKDIQKAIANNDFAFDWDVELYENKLKDSENDDVLLLEMLESFQKAIPDNELPLVLSLFPNAVQREKDYKKWLDKLVSIGLPKHVKIMLFDDVNARDFDDVMEKYSTISKSLSVPLDLDGAINKLATMGNPNDPEVKFRSCLIEMGNSVSKNDLSRLHKWGNKGLEVTKVTGNKSTYATAHVVYAGYLFNFKEFEMVDNLLQKGMALAKQGLLGGDKICEPIIVQNYGLQASSKQLQKQKNEAVTLFCKQADAAIQYNLGAQALSAWWLAYSVIKKKDKAKYELIVVKAYHYGTSLPKDVLKATCMNFISADCYTIHENKRDLKTCEDIDIFMRELDGVTWRENIEEKRKEMEKRKLTLLNWF</sequence>
<dbReference type="RefSeq" id="WP_133966484.1">
    <property type="nucleotide sequence ID" value="NZ_SORL01000007.1"/>
</dbReference>
<proteinExistence type="predicted"/>
<name>A0A4R8MIN2_9FLAO</name>
<keyword evidence="2" id="KW-1185">Reference proteome</keyword>
<organism evidence="1 2">
    <name type="scientific">Algibacter lectus</name>
    <dbReference type="NCBI Taxonomy" id="221126"/>
    <lineage>
        <taxon>Bacteria</taxon>
        <taxon>Pseudomonadati</taxon>
        <taxon>Bacteroidota</taxon>
        <taxon>Flavobacteriia</taxon>
        <taxon>Flavobacteriales</taxon>
        <taxon>Flavobacteriaceae</taxon>
        <taxon>Algibacter</taxon>
    </lineage>
</organism>
<protein>
    <submittedName>
        <fullName evidence="1">Uncharacterized protein</fullName>
    </submittedName>
</protein>
<dbReference type="AlphaFoldDB" id="A0A4R8MIN2"/>
<reference evidence="1 2" key="1">
    <citation type="submission" date="2019-03" db="EMBL/GenBank/DDBJ databases">
        <title>Genomic Encyclopedia of Type Strains, Phase III (KMG-III): the genomes of soil and plant-associated and newly described type strains.</title>
        <authorList>
            <person name="Whitman W."/>
        </authorList>
    </citation>
    <scope>NUCLEOTIDE SEQUENCE [LARGE SCALE GENOMIC DNA]</scope>
    <source>
        <strain evidence="1 2">CECT 8301</strain>
    </source>
</reference>
<dbReference type="EMBL" id="SORL01000007">
    <property type="protein sequence ID" value="TDY64212.1"/>
    <property type="molecule type" value="Genomic_DNA"/>
</dbReference>
<evidence type="ECO:0000313" key="1">
    <source>
        <dbReference type="EMBL" id="TDY64212.1"/>
    </source>
</evidence>
<evidence type="ECO:0000313" key="2">
    <source>
        <dbReference type="Proteomes" id="UP000294824"/>
    </source>
</evidence>
<gene>
    <name evidence="1" type="ORF">DFQ06_1117</name>
</gene>
<dbReference type="Proteomes" id="UP000294824">
    <property type="component" value="Unassembled WGS sequence"/>
</dbReference>
<accession>A0A4R8MIN2</accession>